<evidence type="ECO:0000313" key="1">
    <source>
        <dbReference type="EMBL" id="SBW24735.1"/>
    </source>
</evidence>
<name>A0ABY0JN55_9ENTR</name>
<protein>
    <submittedName>
        <fullName evidence="1">Uncharacterized protein</fullName>
    </submittedName>
</protein>
<dbReference type="Proteomes" id="UP000195338">
    <property type="component" value="Unassembled WGS sequence"/>
</dbReference>
<organism evidence="1 2">
    <name type="scientific">Citrobacter europaeus</name>
    <dbReference type="NCBI Taxonomy" id="1914243"/>
    <lineage>
        <taxon>Bacteria</taxon>
        <taxon>Pseudomonadati</taxon>
        <taxon>Pseudomonadota</taxon>
        <taxon>Gammaproteobacteria</taxon>
        <taxon>Enterobacterales</taxon>
        <taxon>Enterobacteriaceae</taxon>
        <taxon>Citrobacter</taxon>
    </lineage>
</organism>
<gene>
    <name evidence="1" type="ORF">BN4901_1949</name>
</gene>
<accession>A0ABY0JN55</accession>
<sequence length="56" mass="6237">MRFMPPITCANSPFIISVPCFIASRIGQLFNSCKKQIIKLLNTKSLIPYSMITTTG</sequence>
<reference evidence="1 2" key="1">
    <citation type="submission" date="2016-04" db="EMBL/GenBank/DDBJ databases">
        <authorList>
            <person name="Mornico D."/>
        </authorList>
    </citation>
    <scope>NUCLEOTIDE SEQUENCE [LARGE SCALE GENOMIC DNA]</scope>
    <source>
        <strain evidence="1 2">A121</strain>
    </source>
</reference>
<dbReference type="EMBL" id="FLUX01000020">
    <property type="protein sequence ID" value="SBW24735.1"/>
    <property type="molecule type" value="Genomic_DNA"/>
</dbReference>
<evidence type="ECO:0000313" key="2">
    <source>
        <dbReference type="Proteomes" id="UP000195338"/>
    </source>
</evidence>
<proteinExistence type="predicted"/>
<comment type="caution">
    <text evidence="1">The sequence shown here is derived from an EMBL/GenBank/DDBJ whole genome shotgun (WGS) entry which is preliminary data.</text>
</comment>
<keyword evidence="2" id="KW-1185">Reference proteome</keyword>